<gene>
    <name evidence="1" type="ORF">HII12_000633</name>
</gene>
<dbReference type="SUPFAM" id="SSF52266">
    <property type="entry name" value="SGNH hydrolase"/>
    <property type="match status" value="1"/>
</dbReference>
<sequence>MDPKLIAGAMLVDGINALTRGMHLQTNRTYSNAFQMCSQKLGEFSFSNQLLTVGKMIYDFVSMMAESDLCTDQKQFWALRKKKILSFEYDMLIWPVKLSTELSVITDNIQASSEALLLHILHNTLLIAYYGDAQLHYRSKNSKRWRVVTDCLILSARYLLALDQKMKFDNFKEALHYFAKGRNLPEYQTPELKDLFKQIDQLLLGVDIEESIQDGSTIYWVFRDTRTRGIFRKGYCLQPAVQEAYMRKLDVINRGYGGYNSSHGRVILPHVLEAEDTEQTKVKIMRNIAVIVIGPTLHDTYAYTELYKQGVVEFADTAKNSTNKKYSEVAKKVSKANGVPYIDLWTLFLEFGGWEDLQDVDNLNSKDYPKIKELLIDGIHLQPQGYKILFENLQKVIKEFYPDLYFENIPEHLIAWDKIDNNDMENSIFSVERD</sequence>
<dbReference type="PANTHER" id="PTHR14209">
    <property type="entry name" value="ISOAMYL ACETATE-HYDROLYZING ESTERASE 1"/>
    <property type="match status" value="1"/>
</dbReference>
<protein>
    <submittedName>
        <fullName evidence="1">Uncharacterized protein</fullName>
    </submittedName>
</protein>
<evidence type="ECO:0000313" key="2">
    <source>
        <dbReference type="Proteomes" id="UP000568158"/>
    </source>
</evidence>
<reference evidence="1 2" key="1">
    <citation type="journal article" date="2020" name="Appl. Microbiol. Biotechnol.">
        <title>Targeted gene deletion in Brettanomyces bruxellensis with an expression-free CRISPR-Cas9 system.</title>
        <authorList>
            <person name="Varela C."/>
            <person name="Bartel C."/>
            <person name="Onetto C."/>
            <person name="Borneman A."/>
        </authorList>
    </citation>
    <scope>NUCLEOTIDE SEQUENCE [LARGE SCALE GENOMIC DNA]</scope>
    <source>
        <strain evidence="1 2">AWRI1613</strain>
    </source>
</reference>
<dbReference type="Pfam" id="PF00657">
    <property type="entry name" value="Lipase_GDSL"/>
    <property type="match status" value="1"/>
</dbReference>
<dbReference type="PANTHER" id="PTHR14209:SF19">
    <property type="entry name" value="ISOAMYL ACETATE-HYDROLYZING ESTERASE 1 HOMOLOG"/>
    <property type="match status" value="1"/>
</dbReference>
<dbReference type="GO" id="GO:0016788">
    <property type="term" value="F:hydrolase activity, acting on ester bonds"/>
    <property type="evidence" value="ECO:0007669"/>
    <property type="project" value="InterPro"/>
</dbReference>
<organism evidence="1 2">
    <name type="scientific">Dekkera bruxellensis</name>
    <name type="common">Brettanomyces custersii</name>
    <dbReference type="NCBI Taxonomy" id="5007"/>
    <lineage>
        <taxon>Eukaryota</taxon>
        <taxon>Fungi</taxon>
        <taxon>Dikarya</taxon>
        <taxon>Ascomycota</taxon>
        <taxon>Saccharomycotina</taxon>
        <taxon>Pichiomycetes</taxon>
        <taxon>Pichiales</taxon>
        <taxon>Pichiaceae</taxon>
        <taxon>Brettanomyces</taxon>
    </lineage>
</organism>
<name>A0A8H6EYV5_DEKBR</name>
<dbReference type="Proteomes" id="UP000568158">
    <property type="component" value="Unassembled WGS sequence"/>
</dbReference>
<dbReference type="EMBL" id="JABCYN010000009">
    <property type="protein sequence ID" value="KAF6015475.1"/>
    <property type="molecule type" value="Genomic_DNA"/>
</dbReference>
<dbReference type="InterPro" id="IPR001087">
    <property type="entry name" value="GDSL"/>
</dbReference>
<evidence type="ECO:0000313" key="1">
    <source>
        <dbReference type="EMBL" id="KAF6015475.1"/>
    </source>
</evidence>
<dbReference type="InterPro" id="IPR045136">
    <property type="entry name" value="Iah1-like"/>
</dbReference>
<dbReference type="InterPro" id="IPR036514">
    <property type="entry name" value="SGNH_hydro_sf"/>
</dbReference>
<dbReference type="Gene3D" id="3.40.50.1110">
    <property type="entry name" value="SGNH hydrolase"/>
    <property type="match status" value="2"/>
</dbReference>
<proteinExistence type="predicted"/>
<dbReference type="AlphaFoldDB" id="A0A8H6EYV5"/>
<comment type="caution">
    <text evidence="1">The sequence shown here is derived from an EMBL/GenBank/DDBJ whole genome shotgun (WGS) entry which is preliminary data.</text>
</comment>
<accession>A0A8H6EYV5</accession>